<evidence type="ECO:0000313" key="12">
    <source>
        <dbReference type="EMBL" id="CCX31590.1"/>
    </source>
</evidence>
<evidence type="ECO:0000259" key="11">
    <source>
        <dbReference type="PROSITE" id="PS50089"/>
    </source>
</evidence>
<evidence type="ECO:0000256" key="3">
    <source>
        <dbReference type="ARBA" id="ARBA00022723"/>
    </source>
</evidence>
<dbReference type="PROSITE" id="PS50089">
    <property type="entry name" value="ZF_RING_2"/>
    <property type="match status" value="1"/>
</dbReference>
<feature type="compositionally biased region" description="Basic residues" evidence="9">
    <location>
        <begin position="343"/>
        <end position="358"/>
    </location>
</feature>
<dbReference type="Gene3D" id="3.30.40.10">
    <property type="entry name" value="Zinc/RING finger domain, C3HC4 (zinc finger)"/>
    <property type="match status" value="1"/>
</dbReference>
<dbReference type="SUPFAM" id="SSF57850">
    <property type="entry name" value="RING/U-box"/>
    <property type="match status" value="1"/>
</dbReference>
<reference evidence="12 13" key="1">
    <citation type="journal article" date="2013" name="PLoS Genet.">
        <title>The genome and development-dependent transcriptomes of Pyronema confluens: a window into fungal evolution.</title>
        <authorList>
            <person name="Traeger S."/>
            <person name="Altegoer F."/>
            <person name="Freitag M."/>
            <person name="Gabaldon T."/>
            <person name="Kempken F."/>
            <person name="Kumar A."/>
            <person name="Marcet-Houben M."/>
            <person name="Poggeler S."/>
            <person name="Stajich J.E."/>
            <person name="Nowrousian M."/>
        </authorList>
    </citation>
    <scope>NUCLEOTIDE SEQUENCE [LARGE SCALE GENOMIC DNA]</scope>
    <source>
        <strain evidence="13">CBS 100304</strain>
        <tissue evidence="12">Vegetative mycelium</tissue>
    </source>
</reference>
<evidence type="ECO:0000256" key="6">
    <source>
        <dbReference type="ARBA" id="ARBA00022989"/>
    </source>
</evidence>
<keyword evidence="3" id="KW-0479">Metal-binding</keyword>
<accession>U4LQH0</accession>
<dbReference type="GO" id="GO:0008270">
    <property type="term" value="F:zinc ion binding"/>
    <property type="evidence" value="ECO:0007669"/>
    <property type="project" value="UniProtKB-KW"/>
</dbReference>
<feature type="region of interest" description="Disordered" evidence="9">
    <location>
        <begin position="295"/>
        <end position="365"/>
    </location>
</feature>
<dbReference type="PANTHER" id="PTHR46539">
    <property type="entry name" value="E3 UBIQUITIN-PROTEIN LIGASE ATL42"/>
    <property type="match status" value="1"/>
</dbReference>
<evidence type="ECO:0000256" key="5">
    <source>
        <dbReference type="ARBA" id="ARBA00022833"/>
    </source>
</evidence>
<evidence type="ECO:0000256" key="2">
    <source>
        <dbReference type="ARBA" id="ARBA00022692"/>
    </source>
</evidence>
<keyword evidence="6 10" id="KW-1133">Transmembrane helix</keyword>
<evidence type="ECO:0000256" key="9">
    <source>
        <dbReference type="SAM" id="MobiDB-lite"/>
    </source>
</evidence>
<keyword evidence="5" id="KW-0862">Zinc</keyword>
<evidence type="ECO:0000256" key="10">
    <source>
        <dbReference type="SAM" id="Phobius"/>
    </source>
</evidence>
<evidence type="ECO:0000313" key="13">
    <source>
        <dbReference type="Proteomes" id="UP000018144"/>
    </source>
</evidence>
<dbReference type="Pfam" id="PF13639">
    <property type="entry name" value="zf-RING_2"/>
    <property type="match status" value="1"/>
</dbReference>
<evidence type="ECO:0000256" key="7">
    <source>
        <dbReference type="ARBA" id="ARBA00023136"/>
    </source>
</evidence>
<dbReference type="eggNOG" id="KOG0800">
    <property type="taxonomic scope" value="Eukaryota"/>
</dbReference>
<evidence type="ECO:0000256" key="1">
    <source>
        <dbReference type="ARBA" id="ARBA00004370"/>
    </source>
</evidence>
<feature type="compositionally biased region" description="Basic and acidic residues" evidence="9">
    <location>
        <begin position="325"/>
        <end position="342"/>
    </location>
</feature>
<proteinExistence type="predicted"/>
<keyword evidence="7 10" id="KW-0472">Membrane</keyword>
<feature type="compositionally biased region" description="Low complexity" evidence="9">
    <location>
        <begin position="205"/>
        <end position="227"/>
    </location>
</feature>
<dbReference type="SMART" id="SM00184">
    <property type="entry name" value="RING"/>
    <property type="match status" value="1"/>
</dbReference>
<name>U4LQH0_PYROM</name>
<comment type="subcellular location">
    <subcellularLocation>
        <location evidence="1">Membrane</location>
    </subcellularLocation>
</comment>
<keyword evidence="2 10" id="KW-0812">Transmembrane</keyword>
<feature type="domain" description="RING-type" evidence="11">
    <location>
        <begin position="246"/>
        <end position="288"/>
    </location>
</feature>
<organism evidence="12 13">
    <name type="scientific">Pyronema omphalodes (strain CBS 100304)</name>
    <name type="common">Pyronema confluens</name>
    <dbReference type="NCBI Taxonomy" id="1076935"/>
    <lineage>
        <taxon>Eukaryota</taxon>
        <taxon>Fungi</taxon>
        <taxon>Dikarya</taxon>
        <taxon>Ascomycota</taxon>
        <taxon>Pezizomycotina</taxon>
        <taxon>Pezizomycetes</taxon>
        <taxon>Pezizales</taxon>
        <taxon>Pyronemataceae</taxon>
        <taxon>Pyronema</taxon>
    </lineage>
</organism>
<dbReference type="OrthoDB" id="8062037at2759"/>
<keyword evidence="4 8" id="KW-0863">Zinc-finger</keyword>
<feature type="compositionally biased region" description="Basic and acidic residues" evidence="9">
    <location>
        <begin position="122"/>
        <end position="169"/>
    </location>
</feature>
<feature type="region of interest" description="Disordered" evidence="9">
    <location>
        <begin position="122"/>
        <end position="227"/>
    </location>
</feature>
<dbReference type="CDD" id="cd16454">
    <property type="entry name" value="RING-H2_PA-TM-RING"/>
    <property type="match status" value="1"/>
</dbReference>
<keyword evidence="13" id="KW-1185">Reference proteome</keyword>
<protein>
    <submittedName>
        <fullName evidence="12">Similar to E3 ubiquitin-protein ligase RING1-like acc. no. Q8LPN7</fullName>
    </submittedName>
</protein>
<gene>
    <name evidence="12" type="ORF">PCON_11031</name>
</gene>
<dbReference type="AlphaFoldDB" id="U4LQH0"/>
<feature type="transmembrane region" description="Helical" evidence="10">
    <location>
        <begin position="54"/>
        <end position="75"/>
    </location>
</feature>
<dbReference type="InterPro" id="IPR013083">
    <property type="entry name" value="Znf_RING/FYVE/PHD"/>
</dbReference>
<sequence length="365" mass="39778">MSSMSSSLRRSINSIFLAIVISPAYTLAQAQVTGVSGNDGSLTPAPSTSVALIILYSVTGIITALFLLIIVTGAVRAHRHPERYGPRAIARFGRPRQSRAKGLARAVLDTIPIVRFGGVEGDVEKGKTEGEGEGEVEMKDKVEDGVENKEKKEGETAEKKDEQDNKETDEVTEIQAEGSHAKEITVASSPERRMSNESARAVNGTDTPDFPPALTTPTTPTTPTSSTIPAIPSAATIENITSQNNCPVCMEDFEQGQDVRVLPCSHNFHPDCIDPWLLNVSGSCPLCRIDLHPEEPEEEEPAAPQPAPTQPSRLSRYLEMARGSSGDERMAALRQLREEERTRRRQERRRSGGARRLSRVLTGRS</sequence>
<dbReference type="GO" id="GO:0016020">
    <property type="term" value="C:membrane"/>
    <property type="evidence" value="ECO:0007669"/>
    <property type="project" value="UniProtKB-SubCell"/>
</dbReference>
<dbReference type="EMBL" id="HF935615">
    <property type="protein sequence ID" value="CCX31590.1"/>
    <property type="molecule type" value="Genomic_DNA"/>
</dbReference>
<dbReference type="Proteomes" id="UP000018144">
    <property type="component" value="Unassembled WGS sequence"/>
</dbReference>
<evidence type="ECO:0000256" key="8">
    <source>
        <dbReference type="PROSITE-ProRule" id="PRU00175"/>
    </source>
</evidence>
<evidence type="ECO:0000256" key="4">
    <source>
        <dbReference type="ARBA" id="ARBA00022771"/>
    </source>
</evidence>
<dbReference type="OMA" id="GHETRDT"/>
<dbReference type="InterPro" id="IPR001841">
    <property type="entry name" value="Znf_RING"/>
</dbReference>
<dbReference type="PANTHER" id="PTHR46539:SF1">
    <property type="entry name" value="E3 UBIQUITIN-PROTEIN LIGASE ATL42"/>
    <property type="match status" value="1"/>
</dbReference>
<dbReference type="STRING" id="1076935.U4LQH0"/>